<dbReference type="InterPro" id="IPR022617">
    <property type="entry name" value="Rad60/SUMO-like_dom"/>
</dbReference>
<feature type="domain" description="Ubiquitin-like" evidence="6">
    <location>
        <begin position="283"/>
        <end position="356"/>
    </location>
</feature>
<sequence>MTEPGIMAEQARSERPPRNSVERDLLEKEDSSDSDVEIIRTKMPSGPRVKRRRILNPSDITTVPIYSNKVNSSLKLNPGDLTALAKKLKEPSEDVENDAFGSLPNMQAHQCSKSLPLYDLTDSENETHEISSVETKRDKSPSPPPASLSPKRRRGRAYKKISEVNAKLKDLDMLRSPTSRALPNDSDDEVILVDYSVPQEISLKVRRHSKLYRVSMKMSDTLHTVVDQMASTLKVNSSQILLMLRDEELHPSHTPSTLKLNIADIIDCVVLSQTTEQNPDCNENITLRIQGQEKQSHLSVTLRRTEPLKVLMEKYKQVKGLQGRKVSFLFEGQKLAARSTPEQLGMEQDDVIELWI</sequence>
<dbReference type="EMBL" id="JANPWB010000011">
    <property type="protein sequence ID" value="KAJ1124921.1"/>
    <property type="molecule type" value="Genomic_DNA"/>
</dbReference>
<organism evidence="7 8">
    <name type="scientific">Pleurodeles waltl</name>
    <name type="common">Iberian ribbed newt</name>
    <dbReference type="NCBI Taxonomy" id="8319"/>
    <lineage>
        <taxon>Eukaryota</taxon>
        <taxon>Metazoa</taxon>
        <taxon>Chordata</taxon>
        <taxon>Craniata</taxon>
        <taxon>Vertebrata</taxon>
        <taxon>Euteleostomi</taxon>
        <taxon>Amphibia</taxon>
        <taxon>Batrachia</taxon>
        <taxon>Caudata</taxon>
        <taxon>Salamandroidea</taxon>
        <taxon>Salamandridae</taxon>
        <taxon>Pleurodelinae</taxon>
        <taxon>Pleurodeles</taxon>
    </lineage>
</organism>
<feature type="region of interest" description="Disordered" evidence="5">
    <location>
        <begin position="1"/>
        <end position="37"/>
    </location>
</feature>
<proteinExistence type="predicted"/>
<dbReference type="AlphaFoldDB" id="A0AAV7P9P8"/>
<dbReference type="PANTHER" id="PTHR47187:SF1">
    <property type="entry name" value="NFATC2-INTERACTING PROTEIN"/>
    <property type="match status" value="1"/>
</dbReference>
<evidence type="ECO:0000313" key="7">
    <source>
        <dbReference type="EMBL" id="KAJ1124921.1"/>
    </source>
</evidence>
<evidence type="ECO:0000256" key="3">
    <source>
        <dbReference type="ARBA" id="ARBA00039921"/>
    </source>
</evidence>
<feature type="region of interest" description="Disordered" evidence="5">
    <location>
        <begin position="116"/>
        <end position="158"/>
    </location>
</feature>
<reference evidence="7" key="1">
    <citation type="journal article" date="2022" name="bioRxiv">
        <title>Sequencing and chromosome-scale assembly of the giantPleurodeles waltlgenome.</title>
        <authorList>
            <person name="Brown T."/>
            <person name="Elewa A."/>
            <person name="Iarovenko S."/>
            <person name="Subramanian E."/>
            <person name="Araus A.J."/>
            <person name="Petzold A."/>
            <person name="Susuki M."/>
            <person name="Suzuki K.-i.T."/>
            <person name="Hayashi T."/>
            <person name="Toyoda A."/>
            <person name="Oliveira C."/>
            <person name="Osipova E."/>
            <person name="Leigh N.D."/>
            <person name="Simon A."/>
            <person name="Yun M.H."/>
        </authorList>
    </citation>
    <scope>NUCLEOTIDE SEQUENCE</scope>
    <source>
        <strain evidence="7">20211129_DDA</strain>
        <tissue evidence="7">Liver</tissue>
    </source>
</reference>
<gene>
    <name evidence="7" type="ORF">NDU88_003368</name>
</gene>
<dbReference type="PROSITE" id="PS50053">
    <property type="entry name" value="UBIQUITIN_2"/>
    <property type="match status" value="1"/>
</dbReference>
<feature type="compositionally biased region" description="Basic and acidic residues" evidence="5">
    <location>
        <begin position="11"/>
        <end position="31"/>
    </location>
</feature>
<evidence type="ECO:0000256" key="2">
    <source>
        <dbReference type="ARBA" id="ARBA00023242"/>
    </source>
</evidence>
<accession>A0AAV7P9P8</accession>
<keyword evidence="2" id="KW-0539">Nucleus</keyword>
<dbReference type="Proteomes" id="UP001066276">
    <property type="component" value="Chromosome 7"/>
</dbReference>
<feature type="compositionally biased region" description="Basic and acidic residues" evidence="5">
    <location>
        <begin position="125"/>
        <end position="140"/>
    </location>
</feature>
<keyword evidence="8" id="KW-1185">Reference proteome</keyword>
<dbReference type="SMART" id="SM00213">
    <property type="entry name" value="UBQ"/>
    <property type="match status" value="2"/>
</dbReference>
<evidence type="ECO:0000256" key="4">
    <source>
        <dbReference type="ARBA" id="ARBA00042764"/>
    </source>
</evidence>
<dbReference type="SUPFAM" id="SSF54236">
    <property type="entry name" value="Ubiquitin-like"/>
    <property type="match status" value="2"/>
</dbReference>
<protein>
    <recommendedName>
        <fullName evidence="3">NFATC2-interacting protein</fullName>
    </recommendedName>
    <alternativeName>
        <fullName evidence="4">Nuclear factor of activated T-cells, cytoplasmic 2-interacting protein</fullName>
    </alternativeName>
</protein>
<dbReference type="GO" id="GO:0045944">
    <property type="term" value="P:positive regulation of transcription by RNA polymerase II"/>
    <property type="evidence" value="ECO:0007669"/>
    <property type="project" value="TreeGrafter"/>
</dbReference>
<evidence type="ECO:0000256" key="1">
    <source>
        <dbReference type="ARBA" id="ARBA00004123"/>
    </source>
</evidence>
<dbReference type="PANTHER" id="PTHR47187">
    <property type="entry name" value="NFATC2-INTERACTING PROTEIN"/>
    <property type="match status" value="1"/>
</dbReference>
<dbReference type="CDD" id="cd17078">
    <property type="entry name" value="Ubl_SLD1_NFATC2ip"/>
    <property type="match status" value="1"/>
</dbReference>
<dbReference type="InterPro" id="IPR029071">
    <property type="entry name" value="Ubiquitin-like_domsf"/>
</dbReference>
<dbReference type="Gene3D" id="3.10.20.90">
    <property type="entry name" value="Phosphatidylinositol 3-kinase Catalytic Subunit, Chain A, domain 1"/>
    <property type="match status" value="2"/>
</dbReference>
<evidence type="ECO:0000256" key="5">
    <source>
        <dbReference type="SAM" id="MobiDB-lite"/>
    </source>
</evidence>
<comment type="subcellular location">
    <subcellularLocation>
        <location evidence="1">Nucleus</location>
    </subcellularLocation>
</comment>
<dbReference type="InterPro" id="IPR052324">
    <property type="entry name" value="NFATC2-Int_DNA_Repair"/>
</dbReference>
<comment type="caution">
    <text evidence="7">The sequence shown here is derived from an EMBL/GenBank/DDBJ whole genome shotgun (WGS) entry which is preliminary data.</text>
</comment>
<dbReference type="InterPro" id="IPR000626">
    <property type="entry name" value="Ubiquitin-like_dom"/>
</dbReference>
<evidence type="ECO:0000313" key="8">
    <source>
        <dbReference type="Proteomes" id="UP001066276"/>
    </source>
</evidence>
<evidence type="ECO:0000259" key="6">
    <source>
        <dbReference type="PROSITE" id="PS50053"/>
    </source>
</evidence>
<dbReference type="GO" id="GO:0005634">
    <property type="term" value="C:nucleus"/>
    <property type="evidence" value="ECO:0007669"/>
    <property type="project" value="UniProtKB-SubCell"/>
</dbReference>
<name>A0AAV7P9P8_PLEWA</name>
<dbReference type="Pfam" id="PF11976">
    <property type="entry name" value="Rad60-SLD"/>
    <property type="match status" value="1"/>
</dbReference>